<accession>A0A8S5QCI8</accession>
<evidence type="ECO:0000313" key="2">
    <source>
        <dbReference type="EMBL" id="DAE16521.1"/>
    </source>
</evidence>
<proteinExistence type="predicted"/>
<reference evidence="2" key="1">
    <citation type="journal article" date="2021" name="Proc. Natl. Acad. Sci. U.S.A.">
        <title>A Catalog of Tens of Thousands of Viruses from Human Metagenomes Reveals Hidden Associations with Chronic Diseases.</title>
        <authorList>
            <person name="Tisza M.J."/>
            <person name="Buck C.B."/>
        </authorList>
    </citation>
    <scope>NUCLEOTIDE SEQUENCE</scope>
    <source>
        <strain evidence="2">CtqBH20</strain>
    </source>
</reference>
<feature type="region of interest" description="Disordered" evidence="1">
    <location>
        <begin position="1"/>
        <end position="23"/>
    </location>
</feature>
<name>A0A8S5QCI8_9CAUD</name>
<evidence type="ECO:0000256" key="1">
    <source>
        <dbReference type="SAM" id="MobiDB-lite"/>
    </source>
</evidence>
<organism evidence="2">
    <name type="scientific">Siphoviridae sp. ctqBH20</name>
    <dbReference type="NCBI Taxonomy" id="2825680"/>
    <lineage>
        <taxon>Viruses</taxon>
        <taxon>Duplodnaviria</taxon>
        <taxon>Heunggongvirae</taxon>
        <taxon>Uroviricota</taxon>
        <taxon>Caudoviricetes</taxon>
    </lineage>
</organism>
<protein>
    <submittedName>
        <fullName evidence="2">Uncharacterized protein</fullName>
    </submittedName>
</protein>
<dbReference type="EMBL" id="BK015626">
    <property type="protein sequence ID" value="DAE16521.1"/>
    <property type="molecule type" value="Genomic_DNA"/>
</dbReference>
<sequence>MYKNSEGYPDQVQGEALNGVRREERQRALERKHGYSRGQKIVVEAKVREDQGSRRMIAKKKITYTVKQLFPYCILLEDKHGIRICPSYTRLEAMIRGSEED</sequence>